<gene>
    <name evidence="2" type="ORF">MM415A02068_0013</name>
    <name evidence="1" type="ORF">TM448A02356_0006</name>
</gene>
<proteinExistence type="predicted"/>
<dbReference type="EMBL" id="MT144297">
    <property type="protein sequence ID" value="QJA51902.1"/>
    <property type="molecule type" value="Genomic_DNA"/>
</dbReference>
<organism evidence="1">
    <name type="scientific">viral metagenome</name>
    <dbReference type="NCBI Taxonomy" id="1070528"/>
    <lineage>
        <taxon>unclassified sequences</taxon>
        <taxon>metagenomes</taxon>
        <taxon>organismal metagenomes</taxon>
    </lineage>
</organism>
<dbReference type="EMBL" id="MT142085">
    <property type="protein sequence ID" value="QJA74261.1"/>
    <property type="molecule type" value="Genomic_DNA"/>
</dbReference>
<evidence type="ECO:0000313" key="1">
    <source>
        <dbReference type="EMBL" id="QJA51902.1"/>
    </source>
</evidence>
<dbReference type="AlphaFoldDB" id="A0A6H1ZWR4"/>
<sequence length="43" mass="5070">MKKLIAFLFLFVRGSAEIVIRHLISKYMPGYHLHKDPAKKKDE</sequence>
<name>A0A6H1ZWR4_9ZZZZ</name>
<reference evidence="1" key="1">
    <citation type="submission" date="2020-03" db="EMBL/GenBank/DDBJ databases">
        <title>The deep terrestrial virosphere.</title>
        <authorList>
            <person name="Holmfeldt K."/>
            <person name="Nilsson E."/>
            <person name="Simone D."/>
            <person name="Lopez-Fernandez M."/>
            <person name="Wu X."/>
            <person name="de Brujin I."/>
            <person name="Lundin D."/>
            <person name="Andersson A."/>
            <person name="Bertilsson S."/>
            <person name="Dopson M."/>
        </authorList>
    </citation>
    <scope>NUCLEOTIDE SEQUENCE</scope>
    <source>
        <strain evidence="2">MM415A02068</strain>
        <strain evidence="1">TM448A02356</strain>
    </source>
</reference>
<accession>A0A6H1ZWR4</accession>
<evidence type="ECO:0000313" key="2">
    <source>
        <dbReference type="EMBL" id="QJA74261.1"/>
    </source>
</evidence>
<protein>
    <submittedName>
        <fullName evidence="1">Uncharacterized protein</fullName>
    </submittedName>
</protein>